<dbReference type="EMBL" id="NJBN01000002">
    <property type="protein sequence ID" value="TKJ41644.1"/>
    <property type="molecule type" value="Genomic_DNA"/>
</dbReference>
<dbReference type="AlphaFoldDB" id="A0A532V351"/>
<reference evidence="1 2" key="1">
    <citation type="submission" date="2017-06" db="EMBL/GenBank/DDBJ databases">
        <title>Novel microbial phyla capable of carbon fixation and sulfur reduction in deep-sea sediments.</title>
        <authorList>
            <person name="Huang J."/>
            <person name="Baker B."/>
            <person name="Wang Y."/>
        </authorList>
    </citation>
    <scope>NUCLEOTIDE SEQUENCE [LARGE SCALE GENOMIC DNA]</scope>
    <source>
        <strain evidence="1">B3_LCP</strain>
    </source>
</reference>
<name>A0A532V351_UNCL8</name>
<dbReference type="Proteomes" id="UP000319619">
    <property type="component" value="Unassembled WGS sequence"/>
</dbReference>
<accession>A0A532V351</accession>
<gene>
    <name evidence="1" type="ORF">CEE37_03495</name>
</gene>
<evidence type="ECO:0000313" key="1">
    <source>
        <dbReference type="EMBL" id="TKJ41644.1"/>
    </source>
</evidence>
<organism evidence="1 2">
    <name type="scientific">candidate division LCP-89 bacterium B3_LCP</name>
    <dbReference type="NCBI Taxonomy" id="2012998"/>
    <lineage>
        <taxon>Bacteria</taxon>
        <taxon>Pseudomonadati</taxon>
        <taxon>Bacteria division LCP-89</taxon>
    </lineage>
</organism>
<protein>
    <submittedName>
        <fullName evidence="1">Uncharacterized protein</fullName>
    </submittedName>
</protein>
<evidence type="ECO:0000313" key="2">
    <source>
        <dbReference type="Proteomes" id="UP000319619"/>
    </source>
</evidence>
<comment type="caution">
    <text evidence="1">The sequence shown here is derived from an EMBL/GenBank/DDBJ whole genome shotgun (WGS) entry which is preliminary data.</text>
</comment>
<proteinExistence type="predicted"/>
<sequence length="63" mass="6678">MLRQVLDAEGEELVTLGRDSALGKVGNQQSPLFFQGGSKGGSISTPTAGVWDSWRQVSASLRT</sequence>